<sequence length="72" mass="8180">MGTKHQSSSDPISDPKKKRRVGFSKIDAGVEANECIKIYLGTVLSFLIYLGRKFRALLMTFTISHYLDPFLK</sequence>
<dbReference type="InParanoid" id="A0A068U411"/>
<dbReference type="AlphaFoldDB" id="A0A068U411"/>
<dbReference type="EMBL" id="HG739093">
    <property type="protein sequence ID" value="CDP03206.1"/>
    <property type="molecule type" value="Genomic_DNA"/>
</dbReference>
<dbReference type="PhylomeDB" id="A0A068U411"/>
<organism evidence="2 3">
    <name type="scientific">Coffea canephora</name>
    <name type="common">Robusta coffee</name>
    <dbReference type="NCBI Taxonomy" id="49390"/>
    <lineage>
        <taxon>Eukaryota</taxon>
        <taxon>Viridiplantae</taxon>
        <taxon>Streptophyta</taxon>
        <taxon>Embryophyta</taxon>
        <taxon>Tracheophyta</taxon>
        <taxon>Spermatophyta</taxon>
        <taxon>Magnoliopsida</taxon>
        <taxon>eudicotyledons</taxon>
        <taxon>Gunneridae</taxon>
        <taxon>Pentapetalae</taxon>
        <taxon>asterids</taxon>
        <taxon>lamiids</taxon>
        <taxon>Gentianales</taxon>
        <taxon>Rubiaceae</taxon>
        <taxon>Ixoroideae</taxon>
        <taxon>Gardenieae complex</taxon>
        <taxon>Bertiereae - Coffeeae clade</taxon>
        <taxon>Coffeeae</taxon>
        <taxon>Coffea</taxon>
    </lineage>
</organism>
<evidence type="ECO:0000313" key="3">
    <source>
        <dbReference type="Proteomes" id="UP000295252"/>
    </source>
</evidence>
<dbReference type="OrthoDB" id="1712981at2759"/>
<dbReference type="Gramene" id="CDP03206">
    <property type="protein sequence ID" value="CDP03206"/>
    <property type="gene ID" value="GSCOC_T00041711001"/>
</dbReference>
<proteinExistence type="predicted"/>
<accession>A0A068U411</accession>
<keyword evidence="3" id="KW-1185">Reference proteome</keyword>
<gene>
    <name evidence="2" type="ORF">GSCOC_T00041711001</name>
</gene>
<name>A0A068U411_COFCA</name>
<dbReference type="Proteomes" id="UP000295252">
    <property type="component" value="Chromosome VIII"/>
</dbReference>
<evidence type="ECO:0000256" key="1">
    <source>
        <dbReference type="SAM" id="MobiDB-lite"/>
    </source>
</evidence>
<evidence type="ECO:0000313" key="2">
    <source>
        <dbReference type="EMBL" id="CDP03206.1"/>
    </source>
</evidence>
<feature type="region of interest" description="Disordered" evidence="1">
    <location>
        <begin position="1"/>
        <end position="20"/>
    </location>
</feature>
<reference evidence="3" key="1">
    <citation type="journal article" date="2014" name="Science">
        <title>The coffee genome provides insight into the convergent evolution of caffeine biosynthesis.</title>
        <authorList>
            <person name="Denoeud F."/>
            <person name="Carretero-Paulet L."/>
            <person name="Dereeper A."/>
            <person name="Droc G."/>
            <person name="Guyot R."/>
            <person name="Pietrella M."/>
            <person name="Zheng C."/>
            <person name="Alberti A."/>
            <person name="Anthony F."/>
            <person name="Aprea G."/>
            <person name="Aury J.M."/>
            <person name="Bento P."/>
            <person name="Bernard M."/>
            <person name="Bocs S."/>
            <person name="Campa C."/>
            <person name="Cenci A."/>
            <person name="Combes M.C."/>
            <person name="Crouzillat D."/>
            <person name="Da Silva C."/>
            <person name="Daddiego L."/>
            <person name="De Bellis F."/>
            <person name="Dussert S."/>
            <person name="Garsmeur O."/>
            <person name="Gayraud T."/>
            <person name="Guignon V."/>
            <person name="Jahn K."/>
            <person name="Jamilloux V."/>
            <person name="Joet T."/>
            <person name="Labadie K."/>
            <person name="Lan T."/>
            <person name="Leclercq J."/>
            <person name="Lepelley M."/>
            <person name="Leroy T."/>
            <person name="Li L.T."/>
            <person name="Librado P."/>
            <person name="Lopez L."/>
            <person name="Munoz A."/>
            <person name="Noel B."/>
            <person name="Pallavicini A."/>
            <person name="Perrotta G."/>
            <person name="Poncet V."/>
            <person name="Pot D."/>
            <person name="Priyono X."/>
            <person name="Rigoreau M."/>
            <person name="Rouard M."/>
            <person name="Rozas J."/>
            <person name="Tranchant-Dubreuil C."/>
            <person name="VanBuren R."/>
            <person name="Zhang Q."/>
            <person name="Andrade A.C."/>
            <person name="Argout X."/>
            <person name="Bertrand B."/>
            <person name="de Kochko A."/>
            <person name="Graziosi G."/>
            <person name="Henry R.J."/>
            <person name="Jayarama X."/>
            <person name="Ming R."/>
            <person name="Nagai C."/>
            <person name="Rounsley S."/>
            <person name="Sankoff D."/>
            <person name="Giuliano G."/>
            <person name="Albert V.A."/>
            <person name="Wincker P."/>
            <person name="Lashermes P."/>
        </authorList>
    </citation>
    <scope>NUCLEOTIDE SEQUENCE [LARGE SCALE GENOMIC DNA]</scope>
    <source>
        <strain evidence="3">cv. DH200-94</strain>
    </source>
</reference>
<protein>
    <submittedName>
        <fullName evidence="2">Uncharacterized protein</fullName>
    </submittedName>
</protein>
<dbReference type="STRING" id="49390.A0A068U411"/>